<feature type="domain" description="ABC transporter" evidence="11">
    <location>
        <begin position="490"/>
        <end position="714"/>
    </location>
</feature>
<feature type="region of interest" description="Disordered" evidence="8">
    <location>
        <begin position="195"/>
        <end position="228"/>
    </location>
</feature>
<dbReference type="InterPro" id="IPR027417">
    <property type="entry name" value="P-loop_NTPase"/>
</dbReference>
<keyword evidence="3 9" id="KW-0812">Transmembrane</keyword>
<dbReference type="Proteomes" id="UP000504638">
    <property type="component" value="Unplaced"/>
</dbReference>
<evidence type="ECO:0000256" key="5">
    <source>
        <dbReference type="ARBA" id="ARBA00022840"/>
    </source>
</evidence>
<dbReference type="SUPFAM" id="SSF52540">
    <property type="entry name" value="P-loop containing nucleoside triphosphate hydrolases"/>
    <property type="match status" value="2"/>
</dbReference>
<reference evidence="15" key="3">
    <citation type="submission" date="2025-04" db="UniProtKB">
        <authorList>
            <consortium name="RefSeq"/>
        </authorList>
    </citation>
    <scope>IDENTIFICATION</scope>
    <source>
        <strain evidence="15">CBS 781.70</strain>
    </source>
</reference>
<accession>A0A6G1FRB9</accession>
<dbReference type="InterPro" id="IPR003593">
    <property type="entry name" value="AAA+_ATPase"/>
</dbReference>
<dbReference type="InterPro" id="IPR036640">
    <property type="entry name" value="ABC1_TM_sf"/>
</dbReference>
<dbReference type="InterPro" id="IPR017871">
    <property type="entry name" value="ABC_transporter-like_CS"/>
</dbReference>
<keyword evidence="2" id="KW-0813">Transport</keyword>
<dbReference type="GO" id="GO:0140359">
    <property type="term" value="F:ABC-type transporter activity"/>
    <property type="evidence" value="ECO:0007669"/>
    <property type="project" value="InterPro"/>
</dbReference>
<dbReference type="PROSITE" id="PS50929">
    <property type="entry name" value="ABC_TM1F"/>
    <property type="match status" value="2"/>
</dbReference>
<dbReference type="Pfam" id="PF00664">
    <property type="entry name" value="ABC_membrane"/>
    <property type="match status" value="2"/>
</dbReference>
<feature type="domain" description="ABC transporter" evidence="11">
    <location>
        <begin position="1116"/>
        <end position="1360"/>
    </location>
</feature>
<feature type="domain" description="ABC transmembrane type-1" evidence="12">
    <location>
        <begin position="106"/>
        <end position="459"/>
    </location>
</feature>
<feature type="transmembrane region" description="Helical" evidence="9">
    <location>
        <begin position="839"/>
        <end position="870"/>
    </location>
</feature>
<dbReference type="CDD" id="cd03244">
    <property type="entry name" value="ABCC_MRP_domain2"/>
    <property type="match status" value="1"/>
</dbReference>
<evidence type="ECO:0000256" key="1">
    <source>
        <dbReference type="ARBA" id="ARBA00004370"/>
    </source>
</evidence>
<keyword evidence="7 9" id="KW-0472">Membrane</keyword>
<dbReference type="RefSeq" id="XP_033529909.1">
    <property type="nucleotide sequence ID" value="XM_033678329.1"/>
</dbReference>
<feature type="chain" id="PRO_5044631535" evidence="10">
    <location>
        <begin position="17"/>
        <end position="1362"/>
    </location>
</feature>
<gene>
    <name evidence="13 15" type="ORF">P152DRAFT_452968</name>
</gene>
<dbReference type="InterPro" id="IPR003439">
    <property type="entry name" value="ABC_transporter-like_ATP-bd"/>
</dbReference>
<comment type="subcellular location">
    <subcellularLocation>
        <location evidence="1">Membrane</location>
    </subcellularLocation>
</comment>
<dbReference type="GO" id="GO:0005524">
    <property type="term" value="F:ATP binding"/>
    <property type="evidence" value="ECO:0007669"/>
    <property type="project" value="UniProtKB-KW"/>
</dbReference>
<dbReference type="GeneID" id="54418899"/>
<feature type="transmembrane region" description="Helical" evidence="9">
    <location>
        <begin position="762"/>
        <end position="784"/>
    </location>
</feature>
<evidence type="ECO:0000256" key="7">
    <source>
        <dbReference type="ARBA" id="ARBA00023136"/>
    </source>
</evidence>
<organism evidence="13">
    <name type="scientific">Eremomyces bilateralis CBS 781.70</name>
    <dbReference type="NCBI Taxonomy" id="1392243"/>
    <lineage>
        <taxon>Eukaryota</taxon>
        <taxon>Fungi</taxon>
        <taxon>Dikarya</taxon>
        <taxon>Ascomycota</taxon>
        <taxon>Pezizomycotina</taxon>
        <taxon>Dothideomycetes</taxon>
        <taxon>Dothideomycetes incertae sedis</taxon>
        <taxon>Eremomycetales</taxon>
        <taxon>Eremomycetaceae</taxon>
        <taxon>Eremomyces</taxon>
    </lineage>
</organism>
<dbReference type="Gene3D" id="3.40.50.300">
    <property type="entry name" value="P-loop containing nucleotide triphosphate hydrolases"/>
    <property type="match status" value="2"/>
</dbReference>
<keyword evidence="4" id="KW-0547">Nucleotide-binding</keyword>
<reference evidence="13 15" key="1">
    <citation type="submission" date="2020-01" db="EMBL/GenBank/DDBJ databases">
        <authorList>
            <consortium name="DOE Joint Genome Institute"/>
            <person name="Haridas S."/>
            <person name="Albert R."/>
            <person name="Binder M."/>
            <person name="Bloem J."/>
            <person name="Labutti K."/>
            <person name="Salamov A."/>
            <person name="Andreopoulos B."/>
            <person name="Baker S.E."/>
            <person name="Barry K."/>
            <person name="Bills G."/>
            <person name="Bluhm B.H."/>
            <person name="Cannon C."/>
            <person name="Castanera R."/>
            <person name="Culley D.E."/>
            <person name="Daum C."/>
            <person name="Ezra D."/>
            <person name="Gonzalez J.B."/>
            <person name="Henrissat B."/>
            <person name="Kuo A."/>
            <person name="Liang C."/>
            <person name="Lipzen A."/>
            <person name="Lutzoni F."/>
            <person name="Magnuson J."/>
            <person name="Mondo S."/>
            <person name="Nolan M."/>
            <person name="Ohm R."/>
            <person name="Pangilinan J."/>
            <person name="Park H.-J."/>
            <person name="Ramirez L."/>
            <person name="Alfaro M."/>
            <person name="Sun H."/>
            <person name="Tritt A."/>
            <person name="Yoshinaga Y."/>
            <person name="Zwiers L.-H."/>
            <person name="Turgeon B.G."/>
            <person name="Goodwin S.B."/>
            <person name="Spatafora J.W."/>
            <person name="Crous P.W."/>
            <person name="Grigoriev I.V."/>
        </authorList>
    </citation>
    <scope>NUCLEOTIDE SEQUENCE</scope>
    <source>
        <strain evidence="13 15">CBS 781.70</strain>
    </source>
</reference>
<dbReference type="FunFam" id="3.40.50.300:FF:001751">
    <property type="entry name" value="ABC bile acid transporter"/>
    <property type="match status" value="1"/>
</dbReference>
<feature type="transmembrane region" description="Helical" evidence="9">
    <location>
        <begin position="943"/>
        <end position="961"/>
    </location>
</feature>
<dbReference type="SMART" id="SM00382">
    <property type="entry name" value="AAA"/>
    <property type="match status" value="2"/>
</dbReference>
<feature type="transmembrane region" description="Helical" evidence="9">
    <location>
        <begin position="920"/>
        <end position="937"/>
    </location>
</feature>
<dbReference type="GO" id="GO:0016020">
    <property type="term" value="C:membrane"/>
    <property type="evidence" value="ECO:0007669"/>
    <property type="project" value="UniProtKB-SubCell"/>
</dbReference>
<dbReference type="PROSITE" id="PS00211">
    <property type="entry name" value="ABC_TRANSPORTER_1"/>
    <property type="match status" value="2"/>
</dbReference>
<evidence type="ECO:0000256" key="3">
    <source>
        <dbReference type="ARBA" id="ARBA00022692"/>
    </source>
</evidence>
<name>A0A6G1FRB9_9PEZI</name>
<dbReference type="SUPFAM" id="SSF90123">
    <property type="entry name" value="ABC transporter transmembrane region"/>
    <property type="match status" value="2"/>
</dbReference>
<dbReference type="CDD" id="cd18604">
    <property type="entry name" value="ABC_6TM_VMR1_D2_like"/>
    <property type="match status" value="1"/>
</dbReference>
<evidence type="ECO:0000313" key="15">
    <source>
        <dbReference type="RefSeq" id="XP_033529909.1"/>
    </source>
</evidence>
<feature type="domain" description="ABC transmembrane type-1" evidence="12">
    <location>
        <begin position="825"/>
        <end position="1081"/>
    </location>
</feature>
<dbReference type="PANTHER" id="PTHR24223">
    <property type="entry name" value="ATP-BINDING CASSETTE SUB-FAMILY C"/>
    <property type="match status" value="1"/>
</dbReference>
<feature type="compositionally biased region" description="Basic and acidic residues" evidence="8">
    <location>
        <begin position="197"/>
        <end position="209"/>
    </location>
</feature>
<dbReference type="Gene3D" id="1.20.1560.10">
    <property type="entry name" value="ABC transporter type 1, transmembrane domain"/>
    <property type="match status" value="2"/>
</dbReference>
<evidence type="ECO:0000256" key="8">
    <source>
        <dbReference type="SAM" id="MobiDB-lite"/>
    </source>
</evidence>
<protein>
    <submittedName>
        <fullName evidence="13 15">ATPase-like protein</fullName>
    </submittedName>
</protein>
<dbReference type="EMBL" id="ML975186">
    <property type="protein sequence ID" value="KAF1808278.1"/>
    <property type="molecule type" value="Genomic_DNA"/>
</dbReference>
<dbReference type="GO" id="GO:0016887">
    <property type="term" value="F:ATP hydrolysis activity"/>
    <property type="evidence" value="ECO:0007669"/>
    <property type="project" value="InterPro"/>
</dbReference>
<keyword evidence="6 9" id="KW-1133">Transmembrane helix</keyword>
<dbReference type="InterPro" id="IPR011527">
    <property type="entry name" value="ABC1_TM_dom"/>
</dbReference>
<evidence type="ECO:0000313" key="14">
    <source>
        <dbReference type="Proteomes" id="UP000504638"/>
    </source>
</evidence>
<evidence type="ECO:0000313" key="13">
    <source>
        <dbReference type="EMBL" id="KAF1808278.1"/>
    </source>
</evidence>
<evidence type="ECO:0000259" key="12">
    <source>
        <dbReference type="PROSITE" id="PS50929"/>
    </source>
</evidence>
<reference evidence="15" key="2">
    <citation type="submission" date="2020-04" db="EMBL/GenBank/DDBJ databases">
        <authorList>
            <consortium name="NCBI Genome Project"/>
        </authorList>
    </citation>
    <scope>NUCLEOTIDE SEQUENCE</scope>
    <source>
        <strain evidence="15">CBS 781.70</strain>
    </source>
</reference>
<evidence type="ECO:0000259" key="11">
    <source>
        <dbReference type="PROSITE" id="PS50893"/>
    </source>
</evidence>
<dbReference type="PROSITE" id="PS50893">
    <property type="entry name" value="ABC_TRANSPORTER_2"/>
    <property type="match status" value="2"/>
</dbReference>
<feature type="transmembrane region" description="Helical" evidence="9">
    <location>
        <begin position="1026"/>
        <end position="1047"/>
    </location>
</feature>
<dbReference type="OrthoDB" id="6500128at2759"/>
<dbReference type="PANTHER" id="PTHR24223:SF415">
    <property type="entry name" value="FI20190P1"/>
    <property type="match status" value="1"/>
</dbReference>
<feature type="signal peptide" evidence="10">
    <location>
        <begin position="1"/>
        <end position="16"/>
    </location>
</feature>
<keyword evidence="10" id="KW-0732">Signal</keyword>
<dbReference type="InterPro" id="IPR050173">
    <property type="entry name" value="ABC_transporter_C-like"/>
</dbReference>
<dbReference type="CDD" id="cd03250">
    <property type="entry name" value="ABCC_MRP_domain1"/>
    <property type="match status" value="1"/>
</dbReference>
<keyword evidence="5" id="KW-0067">ATP-binding</keyword>
<evidence type="ECO:0000256" key="4">
    <source>
        <dbReference type="ARBA" id="ARBA00022741"/>
    </source>
</evidence>
<feature type="transmembrane region" description="Helical" evidence="9">
    <location>
        <begin position="309"/>
        <end position="336"/>
    </location>
</feature>
<evidence type="ECO:0000256" key="9">
    <source>
        <dbReference type="SAM" id="Phobius"/>
    </source>
</evidence>
<keyword evidence="14" id="KW-1185">Reference proteome</keyword>
<sequence>MSLVLLATVLCMPTKSKFFDYSSISSPHQPPSSSLRSPEERINVWQWMSVSWMGPLMARGSTRQLEEKDVWALPFDFQHERLHSLFRELKGTVVGRLLQANAPDLFIITVLGTLETVIELSTIVLFKQFLASISRENPSRRAAMVYTIMVAILRLVKTQSGVFSLWFCRRCYERSRGEMITMIYEKTLTRKAFTFPSEHKDEQETRNTENEANGANGHGPQNGLESKPSRSYWSKVKQFLPFGNNKSKGQRETVGGISALPNTHMSNLPASAGKILNLMRNDVYEVAQRFWEFPSILTKPLNVVLSVVLVWRILGPACLLGLLFVILSQLVNWGFVKLNLRWERVRRSVTDTKLQVVSQYVEAIRHLRWYDWQSKWLQQILQARHRELNLRVLTYMITSAIRTINLGATYLFPVAAFYAYTAIEGRPLRIEIAFPALALFDMLSTSLAELPDLVTVLLNAHIAVGRIEEFMSEPDKESHGPAIGPQDLSLEIHDASYSWPGRDKTVLEHINLTFPVGVTVVCGKVGQGKTALLQAILGELDHRSGESWVPEEDVGYCAQTPWLQSMSIRENILFSSEYDERRYKQVLEACCLLPDLASFKSGDLSNIGENGVGLSGGQKARVALARAVYSQARILLLDDPIAALDHNTAETIVQKLLRGPLSNGRLIVFVTHRVDLVNPFASQVVEISDGHATILDLEELAGNEVLLKRITSTDEPVELDSDSKDQEDAAVPDKFMEDEHRATGGVMASVYWDYVKAGKLRWWAVIFIAFAFYRIMRLGGFWYLKVWGEAYERGAPSLMIQLTGMKSAQEGPVSNPDASPTSNGLNRFFDRFPSPDDNIMPWLVGFLVLSLIQVIAYGISGALMIVPMYVSGKTLFHRIMHRVSNATFRFYDVTPVGRLMNRLTSDMGTLDGAVINQLQLFVWYMFAWLTAIAVIAASTPVFLAFALVLTGAFIYVFLRFLPTSQSLRRLEMVSLSPLMSNFGTLLEGLSTVRAFRAQSHFQQRNIATVDEFQKMDHFYWSLQTWLMYRFDALSALATFLLTLLALYQRLSPGLTAFVLTAASNFVLSTHGLCKCYGQLQMDFVSVERVIELLSIEQEPEGDIKPPASWPSYADDIIFKNVSVRYAANLEPSLEDISLRIPGGSTVAVVGRTGSGKSTLALSLLATVRPEPGGSICIGSMDVSKVDVHALRQRISFVAQDPVLFPGTLRQNLDPLGDHTDDECSEVLQKVLGNEFTLGSHIDGGGKNLSQGQRQLVGLGRAALRRSPIVILDEASIFAYRVRKKYVLTLKQATASIDKKTAMDIQQILRDELKQSTVVTIAHRVEAVKDADFCIVLDKGKVAASGPPAEVLKSGWDQGAATA</sequence>
<evidence type="ECO:0000256" key="10">
    <source>
        <dbReference type="SAM" id="SignalP"/>
    </source>
</evidence>
<proteinExistence type="predicted"/>
<evidence type="ECO:0000256" key="6">
    <source>
        <dbReference type="ARBA" id="ARBA00022989"/>
    </source>
</evidence>
<evidence type="ECO:0000256" key="2">
    <source>
        <dbReference type="ARBA" id="ARBA00022448"/>
    </source>
</evidence>
<dbReference type="Pfam" id="PF00005">
    <property type="entry name" value="ABC_tran"/>
    <property type="match status" value="2"/>
</dbReference>